<dbReference type="Proteomes" id="UP000299102">
    <property type="component" value="Unassembled WGS sequence"/>
</dbReference>
<protein>
    <submittedName>
        <fullName evidence="2">Uncharacterized protein</fullName>
    </submittedName>
</protein>
<reference evidence="2 3" key="1">
    <citation type="journal article" date="2019" name="Commun. Biol.">
        <title>The bagworm genome reveals a unique fibroin gene that provides high tensile strength.</title>
        <authorList>
            <person name="Kono N."/>
            <person name="Nakamura H."/>
            <person name="Ohtoshi R."/>
            <person name="Tomita M."/>
            <person name="Numata K."/>
            <person name="Arakawa K."/>
        </authorList>
    </citation>
    <scope>NUCLEOTIDE SEQUENCE [LARGE SCALE GENOMIC DNA]</scope>
</reference>
<dbReference type="EMBL" id="BGZK01002226">
    <property type="protein sequence ID" value="GBP91951.1"/>
    <property type="molecule type" value="Genomic_DNA"/>
</dbReference>
<feature type="region of interest" description="Disordered" evidence="1">
    <location>
        <begin position="11"/>
        <end position="35"/>
    </location>
</feature>
<organism evidence="2 3">
    <name type="scientific">Eumeta variegata</name>
    <name type="common">Bagworm moth</name>
    <name type="synonym">Eumeta japonica</name>
    <dbReference type="NCBI Taxonomy" id="151549"/>
    <lineage>
        <taxon>Eukaryota</taxon>
        <taxon>Metazoa</taxon>
        <taxon>Ecdysozoa</taxon>
        <taxon>Arthropoda</taxon>
        <taxon>Hexapoda</taxon>
        <taxon>Insecta</taxon>
        <taxon>Pterygota</taxon>
        <taxon>Neoptera</taxon>
        <taxon>Endopterygota</taxon>
        <taxon>Lepidoptera</taxon>
        <taxon>Glossata</taxon>
        <taxon>Ditrysia</taxon>
        <taxon>Tineoidea</taxon>
        <taxon>Psychidae</taxon>
        <taxon>Oiketicinae</taxon>
        <taxon>Eumeta</taxon>
    </lineage>
</organism>
<dbReference type="AlphaFoldDB" id="A0A4C1ZSN7"/>
<comment type="caution">
    <text evidence="2">The sequence shown here is derived from an EMBL/GenBank/DDBJ whole genome shotgun (WGS) entry which is preliminary data.</text>
</comment>
<dbReference type="OrthoDB" id="10022108at2759"/>
<gene>
    <name evidence="2" type="ORF">EVAR_60821_1</name>
</gene>
<feature type="compositionally biased region" description="Basic and acidic residues" evidence="1">
    <location>
        <begin position="13"/>
        <end position="32"/>
    </location>
</feature>
<sequence length="350" mass="39873">MSIYYALAGWSGSRERRDERMKRKREKEKEQGELPSNRFKAKICASTSTREPPNFYSYTYNMIRIIEYINRGQLANVTDRLPPGPRPPAQSLFFYGDTEDNINAMRLMIADKSALPADLDKLRHRSKAELKVGRGTELRTGAGLKTSVGWEWESEVSLGSESTARPGLRLIPTIWDYARKIVERIKIRTNETKASPTNKKLPVIVTRGVVGVNTDVDIIKSLRTENARIAEGVDWYKTEVRVRFRRRALNDPEYHLVLSLDFGHTERFCKETVAKCGTAKRAIQVLMKAGNRGITVTLVQEPYVGNTGKFNQYTGTRVIQKRTIRQKPVKSVMVILSKRVVIEKDPALID</sequence>
<evidence type="ECO:0000313" key="2">
    <source>
        <dbReference type="EMBL" id="GBP91951.1"/>
    </source>
</evidence>
<name>A0A4C1ZSN7_EUMVA</name>
<evidence type="ECO:0000256" key="1">
    <source>
        <dbReference type="SAM" id="MobiDB-lite"/>
    </source>
</evidence>
<evidence type="ECO:0000313" key="3">
    <source>
        <dbReference type="Proteomes" id="UP000299102"/>
    </source>
</evidence>
<proteinExistence type="predicted"/>
<accession>A0A4C1ZSN7</accession>
<keyword evidence="3" id="KW-1185">Reference proteome</keyword>